<comment type="catalytic activity">
    <reaction evidence="13 15">
        <text>RNA(n) + a ribonucleoside 5'-triphosphate = RNA(n+1) + diphosphate</text>
        <dbReference type="Rhea" id="RHEA:21248"/>
        <dbReference type="Rhea" id="RHEA-COMP:14527"/>
        <dbReference type="Rhea" id="RHEA-COMP:17342"/>
        <dbReference type="ChEBI" id="CHEBI:33019"/>
        <dbReference type="ChEBI" id="CHEBI:61557"/>
        <dbReference type="ChEBI" id="CHEBI:140395"/>
        <dbReference type="EC" id="2.7.7.6"/>
    </reaction>
</comment>
<dbReference type="EC" id="2.7.7.6" evidence="15"/>
<dbReference type="Pfam" id="PF04998">
    <property type="entry name" value="RNA_pol_Rpb1_5"/>
    <property type="match status" value="1"/>
</dbReference>
<dbReference type="Gene3D" id="6.10.250.2940">
    <property type="match status" value="1"/>
</dbReference>
<dbReference type="Pfam" id="PF04983">
    <property type="entry name" value="RNA_pol_Rpb1_3"/>
    <property type="match status" value="1"/>
</dbReference>
<keyword evidence="11 15" id="KW-0804">Transcription</keyword>
<dbReference type="Gene3D" id="4.10.860.120">
    <property type="entry name" value="RNA polymerase II, clamp domain"/>
    <property type="match status" value="1"/>
</dbReference>
<dbReference type="FunFam" id="2.40.40.20:FF:000019">
    <property type="entry name" value="DNA-directed RNA polymerase II subunit RPB1"/>
    <property type="match status" value="1"/>
</dbReference>
<dbReference type="Gene3D" id="3.30.70.2850">
    <property type="match status" value="1"/>
</dbReference>
<dbReference type="FunCoup" id="A0A6P8IKR8">
    <property type="interactions" value="1775"/>
</dbReference>
<evidence type="ECO:0000259" key="17">
    <source>
        <dbReference type="SMART" id="SM00663"/>
    </source>
</evidence>
<dbReference type="RefSeq" id="XP_031567352.1">
    <property type="nucleotide sequence ID" value="XM_031711492.1"/>
</dbReference>
<evidence type="ECO:0000256" key="12">
    <source>
        <dbReference type="ARBA" id="ARBA00023242"/>
    </source>
</evidence>
<dbReference type="InParanoid" id="A0A6P8IKR8"/>
<dbReference type="InterPro" id="IPR047107">
    <property type="entry name" value="DNA-dir_RNA_pol1_lsu_C"/>
</dbReference>
<dbReference type="PANTHER" id="PTHR19376">
    <property type="entry name" value="DNA-DIRECTED RNA POLYMERASE"/>
    <property type="match status" value="1"/>
</dbReference>
<evidence type="ECO:0000256" key="7">
    <source>
        <dbReference type="ARBA" id="ARBA00022695"/>
    </source>
</evidence>
<dbReference type="Proteomes" id="UP000515163">
    <property type="component" value="Unplaced"/>
</dbReference>
<keyword evidence="10" id="KW-0460">Magnesium</keyword>
<dbReference type="FunFam" id="1.10.150.390:FF:000005">
    <property type="entry name" value="DNA-directed RNA polymerase subunit"/>
    <property type="match status" value="1"/>
</dbReference>
<dbReference type="GeneID" id="116302262"/>
<dbReference type="Gene3D" id="2.40.40.20">
    <property type="match status" value="1"/>
</dbReference>
<keyword evidence="6 15" id="KW-0808">Transferase</keyword>
<dbReference type="Pfam" id="PF05000">
    <property type="entry name" value="RNA_pol_Rpb1_4"/>
    <property type="match status" value="1"/>
</dbReference>
<evidence type="ECO:0000313" key="19">
    <source>
        <dbReference type="RefSeq" id="XP_031567352.1"/>
    </source>
</evidence>
<dbReference type="FunFam" id="1.10.132.30:FF:000011">
    <property type="entry name" value="DNA-directed RNA polymerase subunit"/>
    <property type="match status" value="1"/>
</dbReference>
<feature type="region of interest" description="Disordered" evidence="16">
    <location>
        <begin position="400"/>
        <end position="423"/>
    </location>
</feature>
<comment type="subcellular location">
    <subcellularLocation>
        <location evidence="1">Nucleus</location>
        <location evidence="1">Nucleolus</location>
    </subcellularLocation>
</comment>
<dbReference type="Gene3D" id="1.10.132.30">
    <property type="match status" value="1"/>
</dbReference>
<dbReference type="FunFam" id="3.30.1490.180:FF:000003">
    <property type="entry name" value="DNA-directed RNA polymerase subunit"/>
    <property type="match status" value="1"/>
</dbReference>
<evidence type="ECO:0000256" key="4">
    <source>
        <dbReference type="ARBA" id="ARBA00022478"/>
    </source>
</evidence>
<dbReference type="InterPro" id="IPR042102">
    <property type="entry name" value="RNA_pol_Rpb1_3_sf"/>
</dbReference>
<evidence type="ECO:0000256" key="8">
    <source>
        <dbReference type="ARBA" id="ARBA00022723"/>
    </source>
</evidence>
<dbReference type="KEGG" id="aten:116302262"/>
<dbReference type="Pfam" id="PF04997">
    <property type="entry name" value="RNA_pol_Rpb1_1"/>
    <property type="match status" value="1"/>
</dbReference>
<feature type="compositionally biased region" description="Acidic residues" evidence="16">
    <location>
        <begin position="1438"/>
        <end position="1462"/>
    </location>
</feature>
<evidence type="ECO:0000256" key="11">
    <source>
        <dbReference type="ARBA" id="ARBA00023163"/>
    </source>
</evidence>
<dbReference type="InterPro" id="IPR007081">
    <property type="entry name" value="RNA_pol_Rpb1_5"/>
</dbReference>
<keyword evidence="5" id="KW-0597">Phosphoprotein</keyword>
<keyword evidence="12" id="KW-0539">Nucleus</keyword>
<feature type="compositionally biased region" description="Polar residues" evidence="16">
    <location>
        <begin position="1418"/>
        <end position="1437"/>
    </location>
</feature>
<dbReference type="InterPro" id="IPR038120">
    <property type="entry name" value="Rpb1_funnel_sf"/>
</dbReference>
<evidence type="ECO:0000256" key="16">
    <source>
        <dbReference type="SAM" id="MobiDB-lite"/>
    </source>
</evidence>
<name>A0A6P8IKR8_ACTTE</name>
<comment type="similarity">
    <text evidence="2 15">Belongs to the RNA polymerase beta' chain family.</text>
</comment>
<feature type="region of interest" description="Disordered" evidence="16">
    <location>
        <begin position="268"/>
        <end position="290"/>
    </location>
</feature>
<feature type="domain" description="RNA polymerase N-terminal" evidence="17">
    <location>
        <begin position="342"/>
        <end position="691"/>
    </location>
</feature>
<evidence type="ECO:0000256" key="13">
    <source>
        <dbReference type="ARBA" id="ARBA00048552"/>
    </source>
</evidence>
<dbReference type="FunFam" id="1.10.274.100:FF:000012">
    <property type="entry name" value="DNA-directed RNA polymerase subunit"/>
    <property type="match status" value="1"/>
</dbReference>
<dbReference type="Pfam" id="PF00623">
    <property type="entry name" value="RNA_pol_Rpb1_2"/>
    <property type="match status" value="1"/>
</dbReference>
<evidence type="ECO:0000256" key="1">
    <source>
        <dbReference type="ARBA" id="ARBA00004604"/>
    </source>
</evidence>
<keyword evidence="4 15" id="KW-0240">DNA-directed RNA polymerase</keyword>
<dbReference type="Gene3D" id="1.10.274.100">
    <property type="entry name" value="RNA polymerase Rpb1, domain 3"/>
    <property type="match status" value="1"/>
</dbReference>
<dbReference type="GO" id="GO:0006351">
    <property type="term" value="P:DNA-templated transcription"/>
    <property type="evidence" value="ECO:0007669"/>
    <property type="project" value="InterPro"/>
</dbReference>
<accession>A0A6P8IKR8</accession>
<dbReference type="SMART" id="SM00663">
    <property type="entry name" value="RPOLA_N"/>
    <property type="match status" value="1"/>
</dbReference>
<evidence type="ECO:0000256" key="2">
    <source>
        <dbReference type="ARBA" id="ARBA00006460"/>
    </source>
</evidence>
<reference evidence="19" key="1">
    <citation type="submission" date="2025-08" db="UniProtKB">
        <authorList>
            <consortium name="RefSeq"/>
        </authorList>
    </citation>
    <scope>IDENTIFICATION</scope>
    <source>
        <tissue evidence="19">Tentacle</tissue>
    </source>
</reference>
<comment type="function">
    <text evidence="14">DNA-dependent RNA polymerase catalyzes the transcription of DNA into RNA using the four ribonucleoside triphosphates as substrates. Largest and catalytic core component of RNA polymerase I which synthesizes ribosomal RNA precursors. Forms the polymerase active center together with the second largest subunit. A single stranded DNA template strand of the promoter is positioned within the central active site cleft of Pol I. A bridging helix emanates from RPA1 and crosses the cleft near the catalytic site and is thought to promote translocation of Pol I by acting as a ratchet that moves the RNA-DNA hybrid through the active site by switching from straight to bent conformations at each step of nucleotide addition.</text>
</comment>
<dbReference type="OrthoDB" id="270392at2759"/>
<evidence type="ECO:0000256" key="15">
    <source>
        <dbReference type="RuleBase" id="RU004279"/>
    </source>
</evidence>
<evidence type="ECO:0000256" key="14">
    <source>
        <dbReference type="ARBA" id="ARBA00053996"/>
    </source>
</evidence>
<proteinExistence type="inferred from homology"/>
<dbReference type="GO" id="GO:0046872">
    <property type="term" value="F:metal ion binding"/>
    <property type="evidence" value="ECO:0007669"/>
    <property type="project" value="UniProtKB-KW"/>
</dbReference>
<dbReference type="CDD" id="cd02735">
    <property type="entry name" value="RNAP_I_Rpa1_C"/>
    <property type="match status" value="1"/>
</dbReference>
<evidence type="ECO:0000256" key="5">
    <source>
        <dbReference type="ARBA" id="ARBA00022553"/>
    </source>
</evidence>
<feature type="region of interest" description="Disordered" evidence="16">
    <location>
        <begin position="1418"/>
        <end position="1464"/>
    </location>
</feature>
<dbReference type="GO" id="GO:0005736">
    <property type="term" value="C:RNA polymerase I complex"/>
    <property type="evidence" value="ECO:0007669"/>
    <property type="project" value="TreeGrafter"/>
</dbReference>
<dbReference type="InterPro" id="IPR007066">
    <property type="entry name" value="RNA_pol_Rpb1_3"/>
</dbReference>
<evidence type="ECO:0000313" key="18">
    <source>
        <dbReference type="Proteomes" id="UP000515163"/>
    </source>
</evidence>
<dbReference type="InterPro" id="IPR007080">
    <property type="entry name" value="RNA_pol_Rpb1_1"/>
</dbReference>
<dbReference type="Gene3D" id="3.30.1490.180">
    <property type="entry name" value="RNA polymerase ii"/>
    <property type="match status" value="1"/>
</dbReference>
<dbReference type="SUPFAM" id="SSF64484">
    <property type="entry name" value="beta and beta-prime subunits of DNA dependent RNA-polymerase"/>
    <property type="match status" value="1"/>
</dbReference>
<protein>
    <recommendedName>
        <fullName evidence="15">DNA-directed RNA polymerase subunit</fullName>
        <ecNumber evidence="15">2.7.7.6</ecNumber>
    </recommendedName>
</protein>
<organism evidence="18 19">
    <name type="scientific">Actinia tenebrosa</name>
    <name type="common">Australian red waratah sea anemone</name>
    <dbReference type="NCBI Taxonomy" id="6105"/>
    <lineage>
        <taxon>Eukaryota</taxon>
        <taxon>Metazoa</taxon>
        <taxon>Cnidaria</taxon>
        <taxon>Anthozoa</taxon>
        <taxon>Hexacorallia</taxon>
        <taxon>Actiniaria</taxon>
        <taxon>Actiniidae</taxon>
        <taxon>Actinia</taxon>
    </lineage>
</organism>
<gene>
    <name evidence="19" type="primary">LOC116302262</name>
</gene>
<dbReference type="InterPro" id="IPR000722">
    <property type="entry name" value="RNA_pol_asu"/>
</dbReference>
<dbReference type="InterPro" id="IPR045867">
    <property type="entry name" value="DNA-dir_RpoC_beta_prime"/>
</dbReference>
<dbReference type="FunFam" id="4.10.860.120:FF:000006">
    <property type="entry name" value="DNA-directed RNA polymerase subunit"/>
    <property type="match status" value="1"/>
</dbReference>
<dbReference type="CDD" id="cd01435">
    <property type="entry name" value="RNAP_I_RPA1_N"/>
    <property type="match status" value="1"/>
</dbReference>
<dbReference type="InterPro" id="IPR007083">
    <property type="entry name" value="RNA_pol_Rpb1_4"/>
</dbReference>
<dbReference type="PANTHER" id="PTHR19376:SF11">
    <property type="entry name" value="DNA-DIRECTED RNA POLYMERASE I SUBUNIT RPA1"/>
    <property type="match status" value="1"/>
</dbReference>
<dbReference type="GO" id="GO:0003899">
    <property type="term" value="F:DNA-directed RNA polymerase activity"/>
    <property type="evidence" value="ECO:0007669"/>
    <property type="project" value="UniProtKB-EC"/>
</dbReference>
<dbReference type="InterPro" id="IPR044893">
    <property type="entry name" value="RNA_pol_Rpb1_clamp_domain"/>
</dbReference>
<evidence type="ECO:0000256" key="9">
    <source>
        <dbReference type="ARBA" id="ARBA00022833"/>
    </source>
</evidence>
<keyword evidence="8" id="KW-0479">Metal-binding</keyword>
<dbReference type="Gene3D" id="1.10.357.120">
    <property type="match status" value="1"/>
</dbReference>
<evidence type="ECO:0000256" key="3">
    <source>
        <dbReference type="ARBA" id="ARBA00011251"/>
    </source>
</evidence>
<dbReference type="GO" id="GO:0003677">
    <property type="term" value="F:DNA binding"/>
    <property type="evidence" value="ECO:0007669"/>
    <property type="project" value="InterPro"/>
</dbReference>
<keyword evidence="18" id="KW-1185">Reference proteome</keyword>
<comment type="subunit">
    <text evidence="3">Component of the RNA polymerase I (Pol I) complex consisting of at least 13 subunits.</text>
</comment>
<evidence type="ECO:0000256" key="10">
    <source>
        <dbReference type="ARBA" id="ARBA00022842"/>
    </source>
</evidence>
<dbReference type="InterPro" id="IPR015699">
    <property type="entry name" value="DNA-dir_RNA_pol1_lsu_N"/>
</dbReference>
<keyword evidence="7 15" id="KW-0548">Nucleotidyltransferase</keyword>
<evidence type="ECO:0000256" key="6">
    <source>
        <dbReference type="ARBA" id="ARBA00022679"/>
    </source>
</evidence>
<dbReference type="Gene3D" id="6.20.50.80">
    <property type="match status" value="1"/>
</dbReference>
<dbReference type="InterPro" id="IPR006592">
    <property type="entry name" value="RNA_pol_N"/>
</dbReference>
<keyword evidence="9" id="KW-0862">Zinc</keyword>
<sequence length="1764" mass="199441">MISSNVVPCHRLEGVKLGLYSANEIKNISVKRITNPETFDSLLHPNYGGLYDPSLGPTDRDDLCETCGQNSVHCPGHLGHIELPLPVYHPLFMKILTQVLRSSCFCCHKLLLTKTSKHTYMSQMKLLDHGLIAEAEELDEVVKNLISNAADNGIKNDDLDENCMNSIDKHVRDILKDLDKKEARNRANGMNVTDFRHEISKKFMKTHMVSKRRYCSNCKAPSREVRSEYNSRLYLKALPKREAQKWASTKIAHAHLMELEGRVKRDIEEEEISPSKEAKKASKDKELESQKEVTKSLQQTFLTPKEVKEHLDLVWQKDGDFLNTLLGGYPTPKARHRKSSSQMFFIDVLPVIPSRFRPLSSLGEKRFENPQTGNLCKVLKDCECITENLKGLNKKLAEKDANKEEAEEDEPQQKKQFKGKNSKVVVSGDTPAERLHNAWLKLQSDVNCVMDSDLDKLSTVKFPGVRQLLEKKEGLFRKHMMGKRVDYAARSVISPDPYINTDEIGIPEVFATKLTYPQPVTPWNVKELRQAVINGPLVHPGAILVENEDGKKTRLSATDENQRHAIAKRLLTPSGNIKGSSTSCKKVYRHLRNGDVMLLNRQPTLHRPSIMAHKARVLSKEKTIRLHYSNCKSYNADFDGDEMNAHFPQNELARAEAYNIASTNFQYLVPKDGTPLGGLIQDHIVSGVRMTIRGRMFNRGDYQQLVFSALNFKNKPITLVQPCVLKPQQMWSGKQIVTTVLLNLVPDGMLPLNLKGKAKIAGKNWSTQKPKRQFLNMEILKQDEMSESEVIFRGGELLCGVLDKAHYGNTPYSLVHCCYELYGGVMAGELLSALARLFTTFLQFHGFTLGVKDILVTKRADKARRKLIAKGRESGHEAATKAFGLLEDCHSGELLERMQSAHHNNDGADMKELDLCVKRKTDHFQDEINKACIPFGLYERFPANNLQLMVQAGAKGSAVNCMQISCLLGQIELEGRRPPIMLSGRSLPSFLPYDTSPRAGGFVDGRFLTGIRPQEYFFHCMAGREGLVDTAVKTSRSGYLQRCLIKHLEGLHVNYDLTVRDSDGSVVQFYYGEDGLDILKTKFLSENEYPFMVSNYKSFIQRMNPSSLLPHVDSKTAEKMEKKVNKWYKKHQQDRKSRDSPFLVFARDNFDKIQEEKNSTSVVSFGRTEAHLQLFKTWHKQTQSIKSSYRKVCSTAPLPVISKLRPDLYFGAVPEKISRSINNYTKNDPDKCFSSEEEQGRDQVDSGKFRVLMFLKVMRSLVEPGEAVGLLAAQSIGEPSTQMTLNTFHFAGRAELNVTLGIPRLREILMTASPNIKTPTMDLPLLSTKKAVRKAKKLQIQFTRVLLSQVLQSVDVWESLSPKEHGTRMRAYRIRFMSLPHAQYKDDFHCSPNDILQYIERVFIKKLISAVQKAVRNTQSQRLLDSTGDNNSASTAATEEEPVDDDDDNIELSDDEGVDGDATDVKQRQKLEQHATYEAPDLDEQEIEKEFANNASENEDEETPEASETQSSIGDMDESMEFTPEAQTSGPKTATQKKKKKSTSQIDATRQERVVHSDPHISSYSYDIEDERWCEVVIKFPVLRWKVRLTSLIEKLALQSVVYETPGIRRCFLVEEKDSSYLKTDGVNFQVAFRHHDILDVNKLYTNDIHAVANTYGIEAAARVIAKEVKNVFGGYGIHVDHRHLNLVAEYMTYEGKIKAFNRIGIESSASPFQKMSFETTTHFLRGAVLSGDTESLKSPSSRLVVGRVVEGGTGCFDLLQPLC</sequence>
<feature type="region of interest" description="Disordered" evidence="16">
    <location>
        <begin position="1494"/>
        <end position="1554"/>
    </location>
</feature>